<sequence>MAKDKKSKSDDKKKKLAEKKQKQGKKADKKEKTKAQKSKSADDSDDESIDLDSVLAEYAKAQESFLKITEVPCAPPKPRASSTLIASPGNANELFLFGGEYFNGALATFFNDLHVYAINKDEWHVVTSPNAPLPRSGHAWCRGGNAGGIYMFGGEFSSPKQGTFYHYNDFWHLNPSEREWTRLESKGKTPPARSGHRMTYYKNYIILFGGFQDTSQATKYLSDLWIYDTSNFIWHNPVLPPVTQKPDARSSFTFLPHESGAVMYGGYSRVKTNVTGKQMKGGGMAMRNVLKPMVHQDCFFLRIVQPADTSNPTAPTVRWERRKKPANTPNPPRAGATMAYHKGRGIQFGGVHDIEESEEGIDSEFFNTLFAWNIERNRYFPLSLRKPRVQKKNSGGNERGGRRGRGQANEEELLRNLAALETGKSLADADDMEIEKTQPDANDADALPIKQVLMEFPHVRFNAQLAVQDDVLYIYGGTYEKGDREFTFDEMYAVDLGKLDGVKEIFRREPENWFGSDEDSDEDDEDDDDDDEDDDEEDDEEEEENADADGDINMEPKAHLHSTSTRKSKSKSALTQETLSLTPSLTSSTTTSIPFDDTPDPSPDPNNPTSSPSDNLPHPRPYESRRDFFQRTGTEWQEALMTGLRWKGIQPESLGVKEIKTKAFEMSEEKWWDVREEVVALEDEQEAAGDWGGGCVGGEGGWGGGGVGRRR</sequence>
<dbReference type="InterPro" id="IPR025183">
    <property type="entry name" value="DUF4110"/>
</dbReference>
<feature type="domain" description="DUF4110" evidence="2">
    <location>
        <begin position="612"/>
        <end position="689"/>
    </location>
</feature>
<reference evidence="3 4" key="1">
    <citation type="journal article" date="2014" name="Genome Announc.">
        <title>Draft genome sequence of Sclerotinia borealis, a psychrophilic plant pathogenic fungus.</title>
        <authorList>
            <person name="Mardanov A.V."/>
            <person name="Beletsky A.V."/>
            <person name="Kadnikov V.V."/>
            <person name="Ignatov A.N."/>
            <person name="Ravin N.V."/>
        </authorList>
    </citation>
    <scope>NUCLEOTIDE SEQUENCE [LARGE SCALE GENOMIC DNA]</scope>
    <source>
        <strain evidence="4">F-4157</strain>
    </source>
</reference>
<feature type="region of interest" description="Disordered" evidence="1">
    <location>
        <begin position="1"/>
        <end position="47"/>
    </location>
</feature>
<dbReference type="Pfam" id="PF24681">
    <property type="entry name" value="Kelch_KLHDC2_KLHL20_DRC7"/>
    <property type="match status" value="1"/>
</dbReference>
<comment type="caution">
    <text evidence="3">The sequence shown here is derived from an EMBL/GenBank/DDBJ whole genome shotgun (WGS) entry which is preliminary data.</text>
</comment>
<feature type="region of interest" description="Disordered" evidence="1">
    <location>
        <begin position="509"/>
        <end position="634"/>
    </location>
</feature>
<protein>
    <recommendedName>
        <fullName evidence="2">DUF4110 domain-containing protein</fullName>
    </recommendedName>
</protein>
<dbReference type="OrthoDB" id="4447at2759"/>
<dbReference type="InterPro" id="IPR015915">
    <property type="entry name" value="Kelch-typ_b-propeller"/>
</dbReference>
<dbReference type="Pfam" id="PF13422">
    <property type="entry name" value="DUF4110"/>
    <property type="match status" value="1"/>
</dbReference>
<feature type="compositionally biased region" description="Gly residues" evidence="1">
    <location>
        <begin position="690"/>
        <end position="711"/>
    </location>
</feature>
<dbReference type="EMBL" id="AYSA01000002">
    <property type="protein sequence ID" value="ESZ99589.1"/>
    <property type="molecule type" value="Genomic_DNA"/>
</dbReference>
<feature type="region of interest" description="Disordered" evidence="1">
    <location>
        <begin position="311"/>
        <end position="336"/>
    </location>
</feature>
<feature type="region of interest" description="Disordered" evidence="1">
    <location>
        <begin position="684"/>
        <end position="711"/>
    </location>
</feature>
<dbReference type="Gene3D" id="2.120.10.80">
    <property type="entry name" value="Kelch-type beta propeller"/>
    <property type="match status" value="2"/>
</dbReference>
<keyword evidence="4" id="KW-1185">Reference proteome</keyword>
<dbReference type="InterPro" id="IPR052588">
    <property type="entry name" value="Kelch_domain_protein"/>
</dbReference>
<dbReference type="Proteomes" id="UP000019487">
    <property type="component" value="Unassembled WGS sequence"/>
</dbReference>
<gene>
    <name evidence="3" type="ORF">SBOR_0034</name>
</gene>
<feature type="compositionally biased region" description="Acidic residues" evidence="1">
    <location>
        <begin position="516"/>
        <end position="552"/>
    </location>
</feature>
<evidence type="ECO:0000313" key="4">
    <source>
        <dbReference type="Proteomes" id="UP000019487"/>
    </source>
</evidence>
<feature type="compositionally biased region" description="Low complexity" evidence="1">
    <location>
        <begin position="571"/>
        <end position="596"/>
    </location>
</feature>
<evidence type="ECO:0000259" key="2">
    <source>
        <dbReference type="Pfam" id="PF13422"/>
    </source>
</evidence>
<feature type="compositionally biased region" description="Basic and acidic residues" evidence="1">
    <location>
        <begin position="1"/>
        <end position="42"/>
    </location>
</feature>
<dbReference type="SUPFAM" id="SSF117281">
    <property type="entry name" value="Kelch motif"/>
    <property type="match status" value="1"/>
</dbReference>
<organism evidence="3 4">
    <name type="scientific">Sclerotinia borealis (strain F-4128)</name>
    <dbReference type="NCBI Taxonomy" id="1432307"/>
    <lineage>
        <taxon>Eukaryota</taxon>
        <taxon>Fungi</taxon>
        <taxon>Dikarya</taxon>
        <taxon>Ascomycota</taxon>
        <taxon>Pezizomycotina</taxon>
        <taxon>Leotiomycetes</taxon>
        <taxon>Helotiales</taxon>
        <taxon>Sclerotiniaceae</taxon>
        <taxon>Sclerotinia</taxon>
    </lineage>
</organism>
<name>W9CY40_SCLBF</name>
<accession>W9CY40</accession>
<dbReference type="PANTHER" id="PTHR46063">
    <property type="entry name" value="KELCH DOMAIN-CONTAINING PROTEIN"/>
    <property type="match status" value="1"/>
</dbReference>
<proteinExistence type="predicted"/>
<feature type="region of interest" description="Disordered" evidence="1">
    <location>
        <begin position="388"/>
        <end position="409"/>
    </location>
</feature>
<dbReference type="STRING" id="1432307.W9CY40"/>
<feature type="compositionally biased region" description="Basic and acidic residues" evidence="1">
    <location>
        <begin position="620"/>
        <end position="629"/>
    </location>
</feature>
<evidence type="ECO:0000313" key="3">
    <source>
        <dbReference type="EMBL" id="ESZ99589.1"/>
    </source>
</evidence>
<dbReference type="PANTHER" id="PTHR46063:SF1">
    <property type="entry name" value="KELCH DOMAIN-CONTAINING PROTEIN 4"/>
    <property type="match status" value="1"/>
</dbReference>
<dbReference type="HOGENOM" id="CLU_008722_0_0_1"/>
<dbReference type="AlphaFoldDB" id="W9CY40"/>
<evidence type="ECO:0000256" key="1">
    <source>
        <dbReference type="SAM" id="MobiDB-lite"/>
    </source>
</evidence>